<name>K1L256_CECL9</name>
<accession>K1L256</accession>
<comment type="caution">
    <text evidence="1">The sequence shown here is derived from an EMBL/GenBank/DDBJ whole genome shotgun (WGS) entry which is preliminary data.</text>
</comment>
<sequence>MNHPQNIYLEEESILYLPFQFEIDPMQRLLLVNFEKDPDGEYIGLEPQYFDDEANGRGLLVIAWRKDMRIEVYHEAGLRPDPDKYDIAGNGLAAMHQVDFDKSEFEISGTGVLAEIEFRDKSNRKIKIHIEEKHPKKREPFGLLAPMGDAASNPSAMPLVLLHDFYFVRRKHTQLEVSIDGRKHQADKLPLPLDGTWMYFARYSPDPFIVTFNPATSEVLKPVRLDNRHLTWDYNGKAKEIKSLIAEGDGHQVSLSFDPAFPQFNMIKPGLEVKGSFVIAGEKSTGIIKGIYTVSTKREGVQILLHPDGGWIPNEKKISLRLLYAMAGIFRNWPKTYLWTATLQQEENHWVMISSWERLKK</sequence>
<organism evidence="1 2">
    <name type="scientific">Cecembia lonarensis (strain CCUG 58316 / KCTC 22772 / LW9)</name>
    <dbReference type="NCBI Taxonomy" id="1225176"/>
    <lineage>
        <taxon>Bacteria</taxon>
        <taxon>Pseudomonadati</taxon>
        <taxon>Bacteroidota</taxon>
        <taxon>Cytophagia</taxon>
        <taxon>Cytophagales</taxon>
        <taxon>Cyclobacteriaceae</taxon>
        <taxon>Cecembia</taxon>
    </lineage>
</organism>
<keyword evidence="2" id="KW-1185">Reference proteome</keyword>
<dbReference type="EMBL" id="AMGM01000008">
    <property type="protein sequence ID" value="EKB50500.1"/>
    <property type="molecule type" value="Genomic_DNA"/>
</dbReference>
<reference evidence="1 2" key="1">
    <citation type="journal article" date="2012" name="J. Bacteriol.">
        <title>Draft Genome Sequence of Cecembia lonarensis Strain LW9T, Isolated from Lonar Lake, a Haloalkaline Lake in India.</title>
        <authorList>
            <person name="Shivaji S."/>
            <person name="Ara S."/>
            <person name="Singh A."/>
            <person name="Pinnaka A.K."/>
        </authorList>
    </citation>
    <scope>NUCLEOTIDE SEQUENCE [LARGE SCALE GENOMIC DNA]</scope>
    <source>
        <strain evidence="1 2">LW9</strain>
    </source>
</reference>
<protein>
    <submittedName>
        <fullName evidence="1">Uncharacterized protein</fullName>
    </submittedName>
</protein>
<evidence type="ECO:0000313" key="1">
    <source>
        <dbReference type="EMBL" id="EKB50500.1"/>
    </source>
</evidence>
<evidence type="ECO:0000313" key="2">
    <source>
        <dbReference type="Proteomes" id="UP000004478"/>
    </source>
</evidence>
<dbReference type="RefSeq" id="WP_009183926.1">
    <property type="nucleotide sequence ID" value="NZ_AMGM01000008.1"/>
</dbReference>
<dbReference type="Proteomes" id="UP000004478">
    <property type="component" value="Unassembled WGS sequence"/>
</dbReference>
<dbReference type="AlphaFoldDB" id="K1L256"/>
<proteinExistence type="predicted"/>
<gene>
    <name evidence="1" type="ORF">B879_00882</name>
</gene>